<keyword evidence="4 10" id="KW-0489">Methyltransferase</keyword>
<dbReference type="STRING" id="2025994.A0A2T3AEU5"/>
<evidence type="ECO:0000313" key="11">
    <source>
        <dbReference type="EMBL" id="PSR94230.1"/>
    </source>
</evidence>
<organism evidence="11 12">
    <name type="scientific">Coniella lustricola</name>
    <dbReference type="NCBI Taxonomy" id="2025994"/>
    <lineage>
        <taxon>Eukaryota</taxon>
        <taxon>Fungi</taxon>
        <taxon>Dikarya</taxon>
        <taxon>Ascomycota</taxon>
        <taxon>Pezizomycotina</taxon>
        <taxon>Sordariomycetes</taxon>
        <taxon>Sordariomycetidae</taxon>
        <taxon>Diaporthales</taxon>
        <taxon>Schizoparmaceae</taxon>
        <taxon>Coniella</taxon>
    </lineage>
</organism>
<dbReference type="Gene3D" id="1.20.120.1630">
    <property type="match status" value="1"/>
</dbReference>
<dbReference type="OrthoDB" id="422086at2759"/>
<dbReference type="GO" id="GO:0005789">
    <property type="term" value="C:endoplasmic reticulum membrane"/>
    <property type="evidence" value="ECO:0007669"/>
    <property type="project" value="UniProtKB-SubCell"/>
</dbReference>
<gene>
    <name evidence="11" type="ORF">BD289DRAFT_149053</name>
</gene>
<evidence type="ECO:0000256" key="7">
    <source>
        <dbReference type="ARBA" id="ARBA00022692"/>
    </source>
</evidence>
<evidence type="ECO:0000256" key="3">
    <source>
        <dbReference type="ARBA" id="ARBA00012151"/>
    </source>
</evidence>
<feature type="transmembrane region" description="Helical" evidence="10">
    <location>
        <begin position="73"/>
        <end position="92"/>
    </location>
</feature>
<dbReference type="InterPro" id="IPR025770">
    <property type="entry name" value="PPMT_MeTrfase"/>
</dbReference>
<dbReference type="EC" id="2.1.1.100" evidence="3 10"/>
<keyword evidence="10" id="KW-0256">Endoplasmic reticulum</keyword>
<proteinExistence type="inferred from homology"/>
<dbReference type="Pfam" id="PF04140">
    <property type="entry name" value="ICMT"/>
    <property type="match status" value="1"/>
</dbReference>
<reference evidence="11 12" key="1">
    <citation type="journal article" date="2018" name="Mycol. Prog.">
        <title>Coniella lustricola, a new species from submerged detritus.</title>
        <authorList>
            <person name="Raudabaugh D.B."/>
            <person name="Iturriaga T."/>
            <person name="Carver A."/>
            <person name="Mondo S."/>
            <person name="Pangilinan J."/>
            <person name="Lipzen A."/>
            <person name="He G."/>
            <person name="Amirebrahimi M."/>
            <person name="Grigoriev I.V."/>
            <person name="Miller A.N."/>
        </authorList>
    </citation>
    <scope>NUCLEOTIDE SEQUENCE [LARGE SCALE GENOMIC DNA]</scope>
    <source>
        <strain evidence="11 12">B22-T-1</strain>
    </source>
</reference>
<dbReference type="EMBL" id="KZ678400">
    <property type="protein sequence ID" value="PSR94230.1"/>
    <property type="molecule type" value="Genomic_DNA"/>
</dbReference>
<feature type="transmembrane region" description="Helical" evidence="10">
    <location>
        <begin position="202"/>
        <end position="230"/>
    </location>
</feature>
<dbReference type="PROSITE" id="PS51564">
    <property type="entry name" value="SAM_ICMT"/>
    <property type="match status" value="1"/>
</dbReference>
<dbReference type="PANTHER" id="PTHR12714">
    <property type="entry name" value="PROTEIN-S ISOPRENYLCYSTEINE O-METHYLTRANSFERASE"/>
    <property type="match status" value="1"/>
</dbReference>
<keyword evidence="9 10" id="KW-0472">Membrane</keyword>
<sequence>MEESYSTGSSGPQSPFDSSRFDAYSPDKPYFPGQPKSLAGIALRAFCLGIALAIGIVSTIAVLVVTDSPLWRLPLFLTALATFHFLEFWTTAAYNTREADVSSFLLTANGPAYAIAHTAASLECLITNVFFPNRHWVPYPLAAVGLLVGTACMVVGQVVRSMAMIQAGPSFNHIVQHTQKREHVLVTTGIYGTLRHPSYFGFFWWGLGTQLVMGNVVCLAAYAAVLWSFFSSRIRVEEGFLVKFFGEKYEQYRREVGTKIPFVP</sequence>
<evidence type="ECO:0000313" key="12">
    <source>
        <dbReference type="Proteomes" id="UP000241462"/>
    </source>
</evidence>
<evidence type="ECO:0000256" key="6">
    <source>
        <dbReference type="ARBA" id="ARBA00022691"/>
    </source>
</evidence>
<evidence type="ECO:0000256" key="4">
    <source>
        <dbReference type="ARBA" id="ARBA00022603"/>
    </source>
</evidence>
<evidence type="ECO:0000256" key="1">
    <source>
        <dbReference type="ARBA" id="ARBA00004141"/>
    </source>
</evidence>
<keyword evidence="5 11" id="KW-0808">Transferase</keyword>
<dbReference type="FunCoup" id="A0A2T3AEU5">
    <property type="interactions" value="459"/>
</dbReference>
<comment type="catalytic activity">
    <reaction evidence="10">
        <text>[protein]-C-terminal S-[(2E,6E)-farnesyl]-L-cysteine + S-adenosyl-L-methionine = [protein]-C-terminal S-[(2E,6E)-farnesyl]-L-cysteine methyl ester + S-adenosyl-L-homocysteine</text>
        <dbReference type="Rhea" id="RHEA:21672"/>
        <dbReference type="Rhea" id="RHEA-COMP:12125"/>
        <dbReference type="Rhea" id="RHEA-COMP:12126"/>
        <dbReference type="ChEBI" id="CHEBI:57856"/>
        <dbReference type="ChEBI" id="CHEBI:59789"/>
        <dbReference type="ChEBI" id="CHEBI:90510"/>
        <dbReference type="ChEBI" id="CHEBI:90511"/>
        <dbReference type="EC" id="2.1.1.100"/>
    </reaction>
</comment>
<accession>A0A2T3AEU5</accession>
<protein>
    <recommendedName>
        <fullName evidence="3 10">Protein-S-isoprenylcysteine O-methyltransferase</fullName>
        <ecNumber evidence="3 10">2.1.1.100</ecNumber>
    </recommendedName>
</protein>
<evidence type="ECO:0000256" key="8">
    <source>
        <dbReference type="ARBA" id="ARBA00022989"/>
    </source>
</evidence>
<evidence type="ECO:0000256" key="5">
    <source>
        <dbReference type="ARBA" id="ARBA00022679"/>
    </source>
</evidence>
<name>A0A2T3AEU5_9PEZI</name>
<feature type="transmembrane region" description="Helical" evidence="10">
    <location>
        <begin position="138"/>
        <end position="159"/>
    </location>
</feature>
<keyword evidence="7 10" id="KW-0812">Transmembrane</keyword>
<evidence type="ECO:0000256" key="2">
    <source>
        <dbReference type="ARBA" id="ARBA00009140"/>
    </source>
</evidence>
<dbReference type="AlphaFoldDB" id="A0A2T3AEU5"/>
<keyword evidence="8 10" id="KW-1133">Transmembrane helix</keyword>
<dbReference type="InterPro" id="IPR007269">
    <property type="entry name" value="ICMT_MeTrfase"/>
</dbReference>
<dbReference type="Proteomes" id="UP000241462">
    <property type="component" value="Unassembled WGS sequence"/>
</dbReference>
<comment type="subcellular location">
    <subcellularLocation>
        <location evidence="10">Endoplasmic reticulum membrane</location>
        <topology evidence="10">Multi-pass membrane protein</topology>
    </subcellularLocation>
    <subcellularLocation>
        <location evidence="1">Membrane</location>
        <topology evidence="1">Multi-pass membrane protein</topology>
    </subcellularLocation>
</comment>
<feature type="transmembrane region" description="Helical" evidence="10">
    <location>
        <begin position="41"/>
        <end position="66"/>
    </location>
</feature>
<dbReference type="PANTHER" id="PTHR12714:SF9">
    <property type="entry name" value="PROTEIN-S-ISOPRENYLCYSTEINE O-METHYLTRANSFERASE"/>
    <property type="match status" value="1"/>
</dbReference>
<comment type="similarity">
    <text evidence="2 10">Belongs to the class VI-like SAM-binding methyltransferase superfamily. Isoprenylcysteine carboxyl methyltransferase family.</text>
</comment>
<keyword evidence="12" id="KW-1185">Reference proteome</keyword>
<evidence type="ECO:0000256" key="10">
    <source>
        <dbReference type="RuleBase" id="RU362022"/>
    </source>
</evidence>
<dbReference type="InParanoid" id="A0A2T3AEU5"/>
<keyword evidence="6 10" id="KW-0949">S-adenosyl-L-methionine</keyword>
<dbReference type="GO" id="GO:0004671">
    <property type="term" value="F:protein C-terminal S-isoprenylcysteine carboxyl O-methyltransferase activity"/>
    <property type="evidence" value="ECO:0007669"/>
    <property type="project" value="UniProtKB-EC"/>
</dbReference>
<dbReference type="GO" id="GO:0032259">
    <property type="term" value="P:methylation"/>
    <property type="evidence" value="ECO:0007669"/>
    <property type="project" value="UniProtKB-KW"/>
</dbReference>
<feature type="transmembrane region" description="Helical" evidence="10">
    <location>
        <begin position="112"/>
        <end position="131"/>
    </location>
</feature>
<evidence type="ECO:0000256" key="9">
    <source>
        <dbReference type="ARBA" id="ARBA00023136"/>
    </source>
</evidence>